<keyword evidence="1" id="KW-0732">Signal</keyword>
<proteinExistence type="predicted"/>
<evidence type="ECO:0000256" key="1">
    <source>
        <dbReference type="SAM" id="SignalP"/>
    </source>
</evidence>
<evidence type="ECO:0000313" key="3">
    <source>
        <dbReference type="Proteomes" id="UP000465609"/>
    </source>
</evidence>
<dbReference type="RefSeq" id="WP_138228418.1">
    <property type="nucleotide sequence ID" value="NZ_AP022577.1"/>
</dbReference>
<feature type="signal peptide" evidence="1">
    <location>
        <begin position="1"/>
        <end position="31"/>
    </location>
</feature>
<reference evidence="2 3" key="1">
    <citation type="journal article" date="2019" name="Emerg. Microbes Infect.">
        <title>Comprehensive subspecies identification of 175 nontuberculous mycobacteria species based on 7547 genomic profiles.</title>
        <authorList>
            <person name="Matsumoto Y."/>
            <person name="Kinjo T."/>
            <person name="Motooka D."/>
            <person name="Nabeya D."/>
            <person name="Jung N."/>
            <person name="Uechi K."/>
            <person name="Horii T."/>
            <person name="Iida T."/>
            <person name="Fujita J."/>
            <person name="Nakamura S."/>
        </authorList>
    </citation>
    <scope>NUCLEOTIDE SEQUENCE [LARGE SCALE GENOMIC DNA]</scope>
    <source>
        <strain evidence="2 3">JCM 15296</strain>
    </source>
</reference>
<accession>A0ABN5YYJ1</accession>
<sequence>MATLKRIASTTALAASLGAALLGIGSGVAGAAPALDPGMIPMDHGHGWGGGDWNDHHDWRGRGWGGGPSWDGPSVYIAPPCVTGPLGYVTVCA</sequence>
<organism evidence="2 3">
    <name type="scientific">Mycolicibacterium aubagnense</name>
    <dbReference type="NCBI Taxonomy" id="319707"/>
    <lineage>
        <taxon>Bacteria</taxon>
        <taxon>Bacillati</taxon>
        <taxon>Actinomycetota</taxon>
        <taxon>Actinomycetes</taxon>
        <taxon>Mycobacteriales</taxon>
        <taxon>Mycobacteriaceae</taxon>
        <taxon>Mycolicibacterium</taxon>
    </lineage>
</organism>
<dbReference type="EMBL" id="AP022577">
    <property type="protein sequence ID" value="BBX85991.1"/>
    <property type="molecule type" value="Genomic_DNA"/>
</dbReference>
<gene>
    <name evidence="2" type="ORF">MAUB_38640</name>
</gene>
<protein>
    <recommendedName>
        <fullName evidence="4">DUF732 domain-containing protein</fullName>
    </recommendedName>
</protein>
<keyword evidence="3" id="KW-1185">Reference proteome</keyword>
<dbReference type="Proteomes" id="UP000465609">
    <property type="component" value="Chromosome"/>
</dbReference>
<feature type="chain" id="PRO_5047277410" description="DUF732 domain-containing protein" evidence="1">
    <location>
        <begin position="32"/>
        <end position="93"/>
    </location>
</feature>
<evidence type="ECO:0000313" key="2">
    <source>
        <dbReference type="EMBL" id="BBX85991.1"/>
    </source>
</evidence>
<name>A0ABN5YYJ1_9MYCO</name>
<evidence type="ECO:0008006" key="4">
    <source>
        <dbReference type="Google" id="ProtNLM"/>
    </source>
</evidence>